<keyword evidence="7 17" id="KW-1133">Transmembrane helix</keyword>
<keyword evidence="16" id="KW-1015">Disulfide bond</keyword>
<dbReference type="InterPro" id="IPR019594">
    <property type="entry name" value="Glu/Gly-bd"/>
</dbReference>
<dbReference type="FunFam" id="3.40.50.2300:FF:000310">
    <property type="entry name" value="Glutamate receptor"/>
    <property type="match status" value="1"/>
</dbReference>
<dbReference type="InterPro" id="IPR001828">
    <property type="entry name" value="ANF_lig-bd_rcpt"/>
</dbReference>
<keyword evidence="5 17" id="KW-0812">Transmembrane</keyword>
<evidence type="ECO:0000256" key="16">
    <source>
        <dbReference type="PIRSR" id="PIRSR037090-50"/>
    </source>
</evidence>
<dbReference type="FunFam" id="1.10.287.70:FF:000037">
    <property type="entry name" value="Glutamate receptor"/>
    <property type="match status" value="1"/>
</dbReference>
<dbReference type="Pfam" id="PF10613">
    <property type="entry name" value="Lig_chan-Glu_bd"/>
    <property type="match status" value="1"/>
</dbReference>
<protein>
    <recommendedName>
        <fullName evidence="15">Glutamate receptor</fullName>
    </recommendedName>
</protein>
<proteinExistence type="inferred from homology"/>
<dbReference type="SUPFAM" id="SSF53850">
    <property type="entry name" value="Periplasmic binding protein-like II"/>
    <property type="match status" value="1"/>
</dbReference>
<dbReference type="SMART" id="SM00079">
    <property type="entry name" value="PBPe"/>
    <property type="match status" value="1"/>
</dbReference>
<dbReference type="FunFam" id="3.40.50.2300:FF:000081">
    <property type="entry name" value="Glutamate receptor"/>
    <property type="match status" value="1"/>
</dbReference>
<evidence type="ECO:0000259" key="19">
    <source>
        <dbReference type="SMART" id="SM00079"/>
    </source>
</evidence>
<dbReference type="EMBL" id="JAAMPC010000094">
    <property type="protein sequence ID" value="KAG2244275.1"/>
    <property type="molecule type" value="Genomic_DNA"/>
</dbReference>
<dbReference type="Proteomes" id="UP000886595">
    <property type="component" value="Unassembled WGS sequence"/>
</dbReference>
<keyword evidence="10 15" id="KW-0675">Receptor</keyword>
<dbReference type="Gene3D" id="3.40.50.2300">
    <property type="match status" value="2"/>
</dbReference>
<feature type="transmembrane region" description="Helical" evidence="17">
    <location>
        <begin position="833"/>
        <end position="855"/>
    </location>
</feature>
<dbReference type="PANTHER" id="PTHR34836:SF1">
    <property type="entry name" value="OS09G0428600 PROTEIN"/>
    <property type="match status" value="1"/>
</dbReference>
<evidence type="ECO:0000256" key="5">
    <source>
        <dbReference type="ARBA" id="ARBA00022692"/>
    </source>
</evidence>
<comment type="caution">
    <text evidence="20">The sequence shown here is derived from an EMBL/GenBank/DDBJ whole genome shotgun (WGS) entry which is preliminary data.</text>
</comment>
<keyword evidence="12 15" id="KW-1071">Ligand-gated ion channel</keyword>
<feature type="transmembrane region" description="Helical" evidence="17">
    <location>
        <begin position="581"/>
        <end position="601"/>
    </location>
</feature>
<evidence type="ECO:0000256" key="6">
    <source>
        <dbReference type="ARBA" id="ARBA00022729"/>
    </source>
</evidence>
<gene>
    <name evidence="20" type="ORF">Bca52824_093872</name>
</gene>
<keyword evidence="11" id="KW-0325">Glycoprotein</keyword>
<dbReference type="CDD" id="cd13686">
    <property type="entry name" value="GluR_Plant"/>
    <property type="match status" value="1"/>
</dbReference>
<comment type="similarity">
    <text evidence="2 15">Belongs to the glutamate-gated ion channel (TC 1.A.10.1) family.</text>
</comment>
<dbReference type="GO" id="GO:0016020">
    <property type="term" value="C:membrane"/>
    <property type="evidence" value="ECO:0007669"/>
    <property type="project" value="UniProtKB-SubCell"/>
</dbReference>
<dbReference type="InterPro" id="IPR028082">
    <property type="entry name" value="Peripla_BP_I"/>
</dbReference>
<comment type="function">
    <text evidence="15">Glutamate-gated receptor that probably acts as non-selective cation channel.</text>
</comment>
<dbReference type="Pfam" id="PF01094">
    <property type="entry name" value="ANF_receptor"/>
    <property type="match status" value="1"/>
</dbReference>
<evidence type="ECO:0000256" key="15">
    <source>
        <dbReference type="PIRNR" id="PIRNR037090"/>
    </source>
</evidence>
<comment type="subcellular location">
    <subcellularLocation>
        <location evidence="1">Membrane</location>
        <topology evidence="1">Multi-pass membrane protein</topology>
    </subcellularLocation>
</comment>
<dbReference type="InterPro" id="IPR044440">
    <property type="entry name" value="GABAb_receptor_plant_PBP1"/>
</dbReference>
<dbReference type="Gene3D" id="1.10.287.70">
    <property type="match status" value="1"/>
</dbReference>
<evidence type="ECO:0000256" key="7">
    <source>
        <dbReference type="ARBA" id="ARBA00022989"/>
    </source>
</evidence>
<evidence type="ECO:0000313" key="20">
    <source>
        <dbReference type="EMBL" id="KAG2244275.1"/>
    </source>
</evidence>
<dbReference type="InterPro" id="IPR015683">
    <property type="entry name" value="Ionotropic_Glu_rcpt"/>
</dbReference>
<name>A0A8X7TJG6_BRACI</name>
<dbReference type="OrthoDB" id="5984008at2759"/>
<comment type="subunit">
    <text evidence="3">May form heteromers.</text>
</comment>
<evidence type="ECO:0000256" key="9">
    <source>
        <dbReference type="ARBA" id="ARBA00023136"/>
    </source>
</evidence>
<dbReference type="FunFam" id="3.40.190.10:FF:000103">
    <property type="entry name" value="Glutamate receptor"/>
    <property type="match status" value="1"/>
</dbReference>
<accession>A0A8X7TJG6</accession>
<reference evidence="20 21" key="1">
    <citation type="submission" date="2020-02" db="EMBL/GenBank/DDBJ databases">
        <authorList>
            <person name="Ma Q."/>
            <person name="Huang Y."/>
            <person name="Song X."/>
            <person name="Pei D."/>
        </authorList>
    </citation>
    <scope>NUCLEOTIDE SEQUENCE [LARGE SCALE GENOMIC DNA]</scope>
    <source>
        <strain evidence="20">Sxm20200214</strain>
        <tissue evidence="20">Leaf</tissue>
    </source>
</reference>
<evidence type="ECO:0000256" key="10">
    <source>
        <dbReference type="ARBA" id="ARBA00023170"/>
    </source>
</evidence>
<evidence type="ECO:0000256" key="13">
    <source>
        <dbReference type="ARBA" id="ARBA00023303"/>
    </source>
</evidence>
<evidence type="ECO:0000256" key="12">
    <source>
        <dbReference type="ARBA" id="ARBA00023286"/>
    </source>
</evidence>
<evidence type="ECO:0000256" key="1">
    <source>
        <dbReference type="ARBA" id="ARBA00004141"/>
    </source>
</evidence>
<dbReference type="PANTHER" id="PTHR34836">
    <property type="entry name" value="OS06G0188250 PROTEIN"/>
    <property type="match status" value="1"/>
</dbReference>
<keyword evidence="13 15" id="KW-0407">Ion channel</keyword>
<evidence type="ECO:0000256" key="2">
    <source>
        <dbReference type="ARBA" id="ARBA00008685"/>
    </source>
</evidence>
<feature type="disulfide bond" evidence="16">
    <location>
        <begin position="751"/>
        <end position="808"/>
    </location>
</feature>
<feature type="transmembrane region" description="Helical" evidence="17">
    <location>
        <begin position="613"/>
        <end position="631"/>
    </location>
</feature>
<feature type="transmembrane region" description="Helical" evidence="17">
    <location>
        <begin position="637"/>
        <end position="656"/>
    </location>
</feature>
<dbReference type="CDD" id="cd19990">
    <property type="entry name" value="PBP1_GABAb_receptor_plant"/>
    <property type="match status" value="1"/>
</dbReference>
<feature type="chain" id="PRO_5036447875" description="Glutamate receptor" evidence="18">
    <location>
        <begin position="27"/>
        <end position="913"/>
    </location>
</feature>
<comment type="function">
    <text evidence="14">Glutamate-gated receptor that probably acts as a non-selective cation channel. May be involved in light-signal transduction and calcium homeostasis via the regulation of calcium influx into cells.</text>
</comment>
<evidence type="ECO:0000256" key="17">
    <source>
        <dbReference type="SAM" id="Phobius"/>
    </source>
</evidence>
<keyword evidence="9 15" id="KW-0472">Membrane</keyword>
<organism evidence="20 21">
    <name type="scientific">Brassica carinata</name>
    <name type="common">Ethiopian mustard</name>
    <name type="synonym">Abyssinian cabbage</name>
    <dbReference type="NCBI Taxonomy" id="52824"/>
    <lineage>
        <taxon>Eukaryota</taxon>
        <taxon>Viridiplantae</taxon>
        <taxon>Streptophyta</taxon>
        <taxon>Embryophyta</taxon>
        <taxon>Tracheophyta</taxon>
        <taxon>Spermatophyta</taxon>
        <taxon>Magnoliopsida</taxon>
        <taxon>eudicotyledons</taxon>
        <taxon>Gunneridae</taxon>
        <taxon>Pentapetalae</taxon>
        <taxon>rosids</taxon>
        <taxon>malvids</taxon>
        <taxon>Brassicales</taxon>
        <taxon>Brassicaceae</taxon>
        <taxon>Brassiceae</taxon>
        <taxon>Brassica</taxon>
    </lineage>
</organism>
<evidence type="ECO:0000256" key="3">
    <source>
        <dbReference type="ARBA" id="ARBA00011095"/>
    </source>
</evidence>
<dbReference type="InterPro" id="IPR001320">
    <property type="entry name" value="Iontro_rcpt_C"/>
</dbReference>
<keyword evidence="4 15" id="KW-0813">Transport</keyword>
<evidence type="ECO:0000256" key="14">
    <source>
        <dbReference type="ARBA" id="ARBA00049638"/>
    </source>
</evidence>
<keyword evidence="21" id="KW-1185">Reference proteome</keyword>
<keyword evidence="6 18" id="KW-0732">Signal</keyword>
<dbReference type="AlphaFoldDB" id="A0A8X7TJG6"/>
<feature type="signal peptide" evidence="18">
    <location>
        <begin position="1"/>
        <end position="26"/>
    </location>
</feature>
<dbReference type="PIRSF" id="PIRSF037090">
    <property type="entry name" value="Iontro_Glu-like_rcpt_pln"/>
    <property type="match status" value="1"/>
</dbReference>
<dbReference type="GO" id="GO:0015276">
    <property type="term" value="F:ligand-gated monoatomic ion channel activity"/>
    <property type="evidence" value="ECO:0007669"/>
    <property type="project" value="InterPro"/>
</dbReference>
<keyword evidence="8 15" id="KW-0406">Ion transport</keyword>
<sequence>MKKHLILNNLVLVFLVVVLSVELGMGQNTTTQVINVGVVTDVGTTASNLSLIAINMSLSDFYSARPGSRTRLRLNFGDSRDDVVGAAAAALDLIKNKEVKAILGPRTSMQASFMIEVGQKSQVPIISFSATSPFLDSGRSPYFFRSTYDDSSQVQAISEIIKVFGWREVVPVYEDNAFGEGIMPGLTDALQAINIRIPYRTVISPNATDDEISKELLTLMTKPTRVFVVHMNRFLASRLFPKAKETGLMKEGYAWILTNGVIDNLGLMNETDIKAMQGVLGIKTHFPMSEELRTFRSRLAKAFPVSDLNVYGVRAYDATTALAMAVEEAGTSNLTFSEMDGRNISDLEALSVSEYGPKLIRALSEIKFRGLAGDYHFIDRQLQVPVFEIVNVVGSGEMVVGFWTQEKGLVRDLSPSSRPTRTFSTWKDHLNPVVWPGITTTVPRGWEIPTNGKQLQIGVPVDTFPQFVKVKKDPITHETIVTGFCIDFFEAVIQAMPYDVSHRYIPFGDQDGKPYGNFNDLINQVYLGVYDAVVGDTTILANRSSYVDFTLPYTTSGVGMVVPLKDSVTRSSLIFFTPLTWGLWVTTLGSFFVLGFVVWILEHRVNTDFTGPWLYQISTIFWFAFSIMVFAPRERVLSLSARVVVISWYFIVLVLTQSYTASLSSLLTTQQLNPTETSMKNLLAKGGPVGYQRDSFILGKLRESGFPKSRLVPFNTAEECEELLRNGPSKGGVSAAFMEVPYVKVFLGQYCKKYRMVEVPFEVDGFGFVFPIGSPLVADVSRAILKVAESNKATQLDDAWLKNIDETCPDPISNPDPNPTVTFRRLGLDSFRVLFAAAAAVWFIALLRFVVYFFMKNGDILRENGTRLQRMKSMWRRFMESDDTSYINNVKPTCPSVVTPLRQQNPGHGPGNN</sequence>
<dbReference type="Gene3D" id="3.40.190.10">
    <property type="entry name" value="Periplasmic binding protein-like II"/>
    <property type="match status" value="2"/>
</dbReference>
<dbReference type="InterPro" id="IPR017103">
    <property type="entry name" value="Iontropic_Glu_rcpt_pln"/>
</dbReference>
<dbReference type="Pfam" id="PF00060">
    <property type="entry name" value="Lig_chan"/>
    <property type="match status" value="1"/>
</dbReference>
<evidence type="ECO:0000256" key="18">
    <source>
        <dbReference type="SAM" id="SignalP"/>
    </source>
</evidence>
<feature type="domain" description="Ionotropic glutamate receptor C-terminal" evidence="19">
    <location>
        <begin position="456"/>
        <end position="803"/>
    </location>
</feature>
<evidence type="ECO:0000256" key="11">
    <source>
        <dbReference type="ARBA" id="ARBA00023180"/>
    </source>
</evidence>
<dbReference type="SUPFAM" id="SSF53822">
    <property type="entry name" value="Periplasmic binding protein-like I"/>
    <property type="match status" value="1"/>
</dbReference>
<evidence type="ECO:0000313" key="21">
    <source>
        <dbReference type="Proteomes" id="UP000886595"/>
    </source>
</evidence>
<evidence type="ECO:0000256" key="8">
    <source>
        <dbReference type="ARBA" id="ARBA00023065"/>
    </source>
</evidence>
<evidence type="ECO:0000256" key="4">
    <source>
        <dbReference type="ARBA" id="ARBA00022448"/>
    </source>
</evidence>